<dbReference type="EMBL" id="JACXIZ010000043">
    <property type="protein sequence ID" value="MBD2847640.1"/>
    <property type="molecule type" value="Genomic_DNA"/>
</dbReference>
<evidence type="ECO:0000256" key="1">
    <source>
        <dbReference type="ARBA" id="ARBA00010141"/>
    </source>
</evidence>
<dbReference type="Proteomes" id="UP000621560">
    <property type="component" value="Unassembled WGS sequence"/>
</dbReference>
<name>A0A927BXP1_9BACL</name>
<feature type="domain" description="Glycosyl hydrolase family 4 C-terminal" evidence="11">
    <location>
        <begin position="197"/>
        <end position="408"/>
    </location>
</feature>
<dbReference type="AlphaFoldDB" id="A0A927BXP1"/>
<dbReference type="Gene3D" id="3.90.110.10">
    <property type="entry name" value="Lactate dehydrogenase/glycoside hydrolase, family 4, C-terminal"/>
    <property type="match status" value="1"/>
</dbReference>
<accession>A0A927BXP1</accession>
<dbReference type="InterPro" id="IPR036291">
    <property type="entry name" value="NAD(P)-bd_dom_sf"/>
</dbReference>
<dbReference type="RefSeq" id="WP_190920747.1">
    <property type="nucleotide sequence ID" value="NZ_JACXIZ010000043.1"/>
</dbReference>
<feature type="binding site" evidence="7">
    <location>
        <position position="151"/>
    </location>
    <ligand>
        <name>substrate</name>
    </ligand>
</feature>
<dbReference type="SUPFAM" id="SSF51735">
    <property type="entry name" value="NAD(P)-binding Rossmann-fold domains"/>
    <property type="match status" value="1"/>
</dbReference>
<keyword evidence="2 8" id="KW-0479">Metal-binding</keyword>
<comment type="cofactor">
    <cofactor evidence="10">
        <name>NAD(+)</name>
        <dbReference type="ChEBI" id="CHEBI:57540"/>
    </cofactor>
    <text evidence="10">Binds 1 NAD(+) per subunit.</text>
</comment>
<dbReference type="InterPro" id="IPR022616">
    <property type="entry name" value="Glyco_hydro_4_C"/>
</dbReference>
<evidence type="ECO:0000256" key="2">
    <source>
        <dbReference type="ARBA" id="ARBA00022723"/>
    </source>
</evidence>
<dbReference type="GO" id="GO:0005975">
    <property type="term" value="P:carbohydrate metabolic process"/>
    <property type="evidence" value="ECO:0007669"/>
    <property type="project" value="InterPro"/>
</dbReference>
<keyword evidence="5 8" id="KW-0464">Manganese</keyword>
<evidence type="ECO:0000256" key="5">
    <source>
        <dbReference type="ARBA" id="ARBA00023211"/>
    </source>
</evidence>
<evidence type="ECO:0000256" key="4">
    <source>
        <dbReference type="ARBA" id="ARBA00023027"/>
    </source>
</evidence>
<dbReference type="InterPro" id="IPR019802">
    <property type="entry name" value="GlycHydrolase_4_CS"/>
</dbReference>
<dbReference type="GO" id="GO:0004553">
    <property type="term" value="F:hydrolase activity, hydrolyzing O-glycosyl compounds"/>
    <property type="evidence" value="ECO:0007669"/>
    <property type="project" value="InterPro"/>
</dbReference>
<evidence type="ECO:0000256" key="10">
    <source>
        <dbReference type="RuleBase" id="RU361152"/>
    </source>
</evidence>
<dbReference type="Pfam" id="PF02056">
    <property type="entry name" value="Glyco_hydro_4"/>
    <property type="match status" value="1"/>
</dbReference>
<keyword evidence="8" id="KW-0533">Nickel</keyword>
<comment type="caution">
    <text evidence="12">The sequence shown here is derived from an EMBL/GenBank/DDBJ whole genome shotgun (WGS) entry which is preliminary data.</text>
</comment>
<keyword evidence="8" id="KW-0170">Cobalt</keyword>
<feature type="binding site" evidence="7">
    <location>
        <position position="97"/>
    </location>
    <ligand>
        <name>substrate</name>
    </ligand>
</feature>
<dbReference type="InterPro" id="IPR015955">
    <property type="entry name" value="Lactate_DH/Glyco_Ohase_4_C"/>
</dbReference>
<evidence type="ECO:0000313" key="12">
    <source>
        <dbReference type="EMBL" id="MBD2847640.1"/>
    </source>
</evidence>
<evidence type="ECO:0000256" key="9">
    <source>
        <dbReference type="PIRSR" id="PIRSR601088-4"/>
    </source>
</evidence>
<keyword evidence="4 10" id="KW-0520">NAD</keyword>
<dbReference type="GO" id="GO:0016616">
    <property type="term" value="F:oxidoreductase activity, acting on the CH-OH group of donors, NAD or NADP as acceptor"/>
    <property type="evidence" value="ECO:0007669"/>
    <property type="project" value="InterPro"/>
</dbReference>
<dbReference type="CDD" id="cd05296">
    <property type="entry name" value="GH4_P_beta_glucosidase"/>
    <property type="match status" value="1"/>
</dbReference>
<dbReference type="InterPro" id="IPR001088">
    <property type="entry name" value="Glyco_hydro_4"/>
</dbReference>
<comment type="similarity">
    <text evidence="1 10">Belongs to the glycosyl hydrolase 4 family.</text>
</comment>
<dbReference type="SUPFAM" id="SSF56327">
    <property type="entry name" value="LDH C-terminal domain-like"/>
    <property type="match status" value="1"/>
</dbReference>
<evidence type="ECO:0000259" key="11">
    <source>
        <dbReference type="Pfam" id="PF11975"/>
    </source>
</evidence>
<dbReference type="Gene3D" id="3.40.50.720">
    <property type="entry name" value="NAD(P)-binding Rossmann-like Domain"/>
    <property type="match status" value="1"/>
</dbReference>
<evidence type="ECO:0000256" key="8">
    <source>
        <dbReference type="PIRSR" id="PIRSR601088-3"/>
    </source>
</evidence>
<sequence>MQRKALKLAVIGGGSSYTPELLEGLIKRYADMPVRELWLVDIEAGKDKLNIVGELARRMVAQAGVPMEVHLTLNRREAIAGADFVTTQLRVGLLAARRQDEHIPIAHDVIGQETTGPGGMLKALRTVPVILDICRDIEELAPDAWLLNFTNPAGIVTEAVHKHSRVKSVGLCNSPLAFTKMLAAEYGVAEKETLPEFVGINHLHWVTAAYVNGEDKLQELIARGASHTAANVKALDWDPDFLRALGAIPSYYLRYYYMRDQMLADMKSALAADGTRADIVGRVERELFELYRDPQLREKPRQLEQRGGAYYSEAAVRLMHALYTDRRDIQTLNVANDGMLDFLPADASIEVNCVVAAQGPMPLRPQRVPESIKGLLQAVKAYESLTVEAAVTGDRDVALLAMAAHPLVPSVAVAKALLHEMLDANRSYLPQFCGDIALETGANDR</sequence>
<keyword evidence="6 10" id="KW-0326">Glycosidase</keyword>
<dbReference type="GO" id="GO:0046872">
    <property type="term" value="F:metal ion binding"/>
    <property type="evidence" value="ECO:0007669"/>
    <property type="project" value="UniProtKB-KW"/>
</dbReference>
<dbReference type="PRINTS" id="PR00732">
    <property type="entry name" value="GLHYDRLASE4"/>
</dbReference>
<reference evidence="12" key="1">
    <citation type="submission" date="2020-09" db="EMBL/GenBank/DDBJ databases">
        <title>A novel bacterium of genus Paenibacillus, isolated from South China Sea.</title>
        <authorList>
            <person name="Huang H."/>
            <person name="Mo K."/>
            <person name="Hu Y."/>
        </authorList>
    </citation>
    <scope>NUCLEOTIDE SEQUENCE</scope>
    <source>
        <strain evidence="12">IB182496</strain>
    </source>
</reference>
<dbReference type="PROSITE" id="PS01324">
    <property type="entry name" value="GLYCOSYL_HYDROL_F4"/>
    <property type="match status" value="1"/>
</dbReference>
<feature type="binding site" evidence="8">
    <location>
        <position position="202"/>
    </location>
    <ligand>
        <name>Mn(2+)</name>
        <dbReference type="ChEBI" id="CHEBI:29035"/>
    </ligand>
</feature>
<organism evidence="12 13">
    <name type="scientific">Paenibacillus sabuli</name>
    <dbReference type="NCBI Taxonomy" id="2772509"/>
    <lineage>
        <taxon>Bacteria</taxon>
        <taxon>Bacillati</taxon>
        <taxon>Bacillota</taxon>
        <taxon>Bacilli</taxon>
        <taxon>Bacillales</taxon>
        <taxon>Paenibacillaceae</taxon>
        <taxon>Paenibacillus</taxon>
    </lineage>
</organism>
<keyword evidence="8" id="KW-0408">Iron</keyword>
<evidence type="ECO:0000256" key="3">
    <source>
        <dbReference type="ARBA" id="ARBA00022801"/>
    </source>
</evidence>
<gene>
    <name evidence="12" type="ORF">IDH44_20815</name>
</gene>
<evidence type="ECO:0000256" key="6">
    <source>
        <dbReference type="ARBA" id="ARBA00023295"/>
    </source>
</evidence>
<proteinExistence type="inferred from homology"/>
<evidence type="ECO:0000256" key="7">
    <source>
        <dbReference type="PIRSR" id="PIRSR601088-2"/>
    </source>
</evidence>
<dbReference type="PANTHER" id="PTHR32092">
    <property type="entry name" value="6-PHOSPHO-BETA-GLUCOSIDASE-RELATED"/>
    <property type="match status" value="1"/>
</dbReference>
<keyword evidence="13" id="KW-1185">Reference proteome</keyword>
<evidence type="ECO:0000313" key="13">
    <source>
        <dbReference type="Proteomes" id="UP000621560"/>
    </source>
</evidence>
<protein>
    <submittedName>
        <fullName evidence="12">6-phospho-beta-glucosidase</fullName>
    </submittedName>
</protein>
<dbReference type="PANTHER" id="PTHR32092:SF5">
    <property type="entry name" value="6-PHOSPHO-BETA-GLUCOSIDASE"/>
    <property type="match status" value="1"/>
</dbReference>
<feature type="site" description="Increases basicity of active site Tyr" evidence="9">
    <location>
        <position position="113"/>
    </location>
</feature>
<feature type="binding site" evidence="8">
    <location>
        <position position="172"/>
    </location>
    <ligand>
        <name>Mn(2+)</name>
        <dbReference type="ChEBI" id="CHEBI:29035"/>
    </ligand>
</feature>
<keyword evidence="3 10" id="KW-0378">Hydrolase</keyword>
<dbReference type="Pfam" id="PF11975">
    <property type="entry name" value="Glyco_hydro_4C"/>
    <property type="match status" value="1"/>
</dbReference>